<dbReference type="STRING" id="1619046.US42_C0003G0055"/>
<keyword evidence="1" id="KW-0812">Transmembrane</keyword>
<feature type="transmembrane region" description="Helical" evidence="1">
    <location>
        <begin position="12"/>
        <end position="31"/>
    </location>
</feature>
<proteinExistence type="predicted"/>
<accession>A0A0G0GA49</accession>
<keyword evidence="1" id="KW-1133">Transmembrane helix</keyword>
<dbReference type="AlphaFoldDB" id="A0A0G0GA49"/>
<sequence>MYMLTLRQRIFAYIGIFVGLVVVFLLAYLFINNSGGVRDYVTEKGTKILNIKPTGEQTPVATTTPNVVKADPLTPEIYTKQLSRIFVERFSSYSNQNDNLHISEVIPLCTETMVAWLKTQNLTSSLDYAGVTTRVIASNVSKITATSATVEIQVQQEIENKAGKQVVQKDGRVELLKVGNDWKIDGLYWQK</sequence>
<organism evidence="2 3">
    <name type="scientific">Candidatus Magasanikbacteria bacterium GW2011_GWC2_37_14</name>
    <dbReference type="NCBI Taxonomy" id="1619046"/>
    <lineage>
        <taxon>Bacteria</taxon>
        <taxon>Candidatus Magasanikiibacteriota</taxon>
    </lineage>
</organism>
<name>A0A0G0GA49_9BACT</name>
<keyword evidence="1" id="KW-0472">Membrane</keyword>
<protein>
    <submittedName>
        <fullName evidence="2">Uncharacterized protein</fullName>
    </submittedName>
</protein>
<dbReference type="EMBL" id="LBSX01000003">
    <property type="protein sequence ID" value="KKQ27998.1"/>
    <property type="molecule type" value="Genomic_DNA"/>
</dbReference>
<evidence type="ECO:0000256" key="1">
    <source>
        <dbReference type="SAM" id="Phobius"/>
    </source>
</evidence>
<evidence type="ECO:0000313" key="2">
    <source>
        <dbReference type="EMBL" id="KKQ27998.1"/>
    </source>
</evidence>
<gene>
    <name evidence="2" type="ORF">US42_C0003G0055</name>
</gene>
<comment type="caution">
    <text evidence="2">The sequence shown here is derived from an EMBL/GenBank/DDBJ whole genome shotgun (WGS) entry which is preliminary data.</text>
</comment>
<evidence type="ECO:0000313" key="3">
    <source>
        <dbReference type="Proteomes" id="UP000034849"/>
    </source>
</evidence>
<reference evidence="2 3" key="1">
    <citation type="journal article" date="2015" name="Nature">
        <title>rRNA introns, odd ribosomes, and small enigmatic genomes across a large radiation of phyla.</title>
        <authorList>
            <person name="Brown C.T."/>
            <person name="Hug L.A."/>
            <person name="Thomas B.C."/>
            <person name="Sharon I."/>
            <person name="Castelle C.J."/>
            <person name="Singh A."/>
            <person name="Wilkins M.J."/>
            <person name="Williams K.H."/>
            <person name="Banfield J.F."/>
        </authorList>
    </citation>
    <scope>NUCLEOTIDE SEQUENCE [LARGE SCALE GENOMIC DNA]</scope>
</reference>
<dbReference type="Proteomes" id="UP000034849">
    <property type="component" value="Unassembled WGS sequence"/>
</dbReference>